<feature type="region of interest" description="Disordered" evidence="1">
    <location>
        <begin position="603"/>
        <end position="628"/>
    </location>
</feature>
<evidence type="ECO:0000313" key="3">
    <source>
        <dbReference type="Proteomes" id="UP000240830"/>
    </source>
</evidence>
<feature type="compositionally biased region" description="Polar residues" evidence="1">
    <location>
        <begin position="811"/>
        <end position="833"/>
    </location>
</feature>
<dbReference type="Proteomes" id="UP000240830">
    <property type="component" value="Unassembled WGS sequence"/>
</dbReference>
<evidence type="ECO:0000256" key="1">
    <source>
        <dbReference type="SAM" id="MobiDB-lite"/>
    </source>
</evidence>
<keyword evidence="2" id="KW-0418">Kinase</keyword>
<feature type="region of interest" description="Disordered" evidence="1">
    <location>
        <begin position="87"/>
        <end position="124"/>
    </location>
</feature>
<keyword evidence="3" id="KW-1185">Reference proteome</keyword>
<feature type="compositionally biased region" description="Polar residues" evidence="1">
    <location>
        <begin position="712"/>
        <end position="724"/>
    </location>
</feature>
<keyword evidence="2" id="KW-0808">Transferase</keyword>
<sequence>MQIVGPCDQGLRKFYLPGTMKLPLSFAVLYASLAAAARFNNWDDVREELAKIHGGALEGDSTGTGTLPFNLEIERCGCTPPAPRSSPLVYGSFSNGLPQRVLNGKNRRKKRSQKQQVPDESKQGDYLTLSLTGINFAGLSENRSSQRSRSIKRKREDQSQEQNLPNESGHYGYTALLHNNVLFPNNSIGNELPRRYLKVKRRHAEMLLKQKVPDECEPCEYITLSLNESPFQFNNFDESLETRPPLRSLNAKRKREDEPQEQNKRGRFGPATSVFSDTGSLLPTLPATEHQLCFSQQSVLTGLQAGFEIAPDVPSHIAGSITSTTTATQNFLGVSKEGQAIFEETQWFGEKNAEGKQIAKDAPVRRKSTLAEQRKEIRERERQRKLFGLRKQDDAKNGKLKAEQIKASANHIATIPGLSNEQRLMELFPMFKSIFEAQGISIEGCIAHQEDFECAIATLELLGIETYMFRGVLAQVNPLKQPLSTIAPIPRGLFTTRTAWPGQHGKDDMARDCGISPTRTMKLSLSFIAFYASFVAASWSSERDEFSKKFDESFNSRVSQIRSRVMQEVGAARDANSGRMNSSFDPFAGNDFLGGFGASEDITPLQSLNGKRKRESEPQEPNKKGRLDSAFAGFDDDFFKRDIGSSLKIPSAPRDTMKPTDLHSGFRATSRMASEVSGSPAMAGSSGMAGFYETTGPSGMAGFSGMSGSSGTAKSATPTTWPSISTDTTPWRSTTTSSLTNPTTWPPISTDTTPWRSTTTSSLTNPTTWPSISTDTTPWRSTTTSSLTNPTTWPPISTDTTPWRSTTTSSLTNPTPWKSTITPTQWGSEPATNTSVNTASNISWRSAPTTAVSNPLASKTNQRVNEEAKIAEEVRQKKIELAKEEQIRQTKAEEAGRKQAALAEQQKVSEENERQRRVAEENEIQRIVTEENERQQKRIKENERQRRMTEENERQRRMAEENERQRRVADENERQQKMIKENERQRKIVEQQKTAKRQKQIDAENEKKSLQAFQKEQASDELPEGVDEDEQQEEVSAIENYIATSAGQSNEQRLSTAIAMIQPLLEAQGISIEDCLTNPSSRENAIAILHKFGIPIPEFQHI</sequence>
<feature type="compositionally biased region" description="Basic and acidic residues" evidence="1">
    <location>
        <begin position="254"/>
        <end position="264"/>
    </location>
</feature>
<evidence type="ECO:0000313" key="2">
    <source>
        <dbReference type="EMBL" id="PJF18567.1"/>
    </source>
</evidence>
<proteinExistence type="predicted"/>
<feature type="region of interest" description="Disordered" evidence="1">
    <location>
        <begin position="235"/>
        <end position="273"/>
    </location>
</feature>
<dbReference type="EMBL" id="MTSL01000115">
    <property type="protein sequence ID" value="PJF18567.1"/>
    <property type="molecule type" value="Genomic_DNA"/>
</dbReference>
<reference evidence="2 3" key="1">
    <citation type="submission" date="2016-10" db="EMBL/GenBank/DDBJ databases">
        <title>The genome of Paramicrosporidium saccamoebae is the missing link in understanding Cryptomycota and Microsporidia evolution.</title>
        <authorList>
            <person name="Quandt C.A."/>
            <person name="Beaudet D."/>
            <person name="Corsaro D."/>
            <person name="Michel R."/>
            <person name="Corradi N."/>
            <person name="James T."/>
        </authorList>
    </citation>
    <scope>NUCLEOTIDE SEQUENCE [LARGE SCALE GENOMIC DNA]</scope>
    <source>
        <strain evidence="2 3">KSL3</strain>
    </source>
</reference>
<feature type="region of interest" description="Disordered" evidence="1">
    <location>
        <begin position="141"/>
        <end position="171"/>
    </location>
</feature>
<comment type="caution">
    <text evidence="2">The sequence shown here is derived from an EMBL/GenBank/DDBJ whole genome shotgun (WGS) entry which is preliminary data.</text>
</comment>
<dbReference type="GO" id="GO:0016301">
    <property type="term" value="F:kinase activity"/>
    <property type="evidence" value="ECO:0007669"/>
    <property type="project" value="UniProtKB-KW"/>
</dbReference>
<gene>
    <name evidence="2" type="ORF">PSACC_01626</name>
</gene>
<organism evidence="2 3">
    <name type="scientific">Paramicrosporidium saccamoebae</name>
    <dbReference type="NCBI Taxonomy" id="1246581"/>
    <lineage>
        <taxon>Eukaryota</taxon>
        <taxon>Fungi</taxon>
        <taxon>Fungi incertae sedis</taxon>
        <taxon>Cryptomycota</taxon>
        <taxon>Cryptomycota incertae sedis</taxon>
        <taxon>Paramicrosporidium</taxon>
    </lineage>
</organism>
<feature type="compositionally biased region" description="Basic and acidic residues" evidence="1">
    <location>
        <begin position="907"/>
        <end position="990"/>
    </location>
</feature>
<feature type="region of interest" description="Disordered" evidence="1">
    <location>
        <begin position="883"/>
        <end position="1006"/>
    </location>
</feature>
<feature type="region of interest" description="Disordered" evidence="1">
    <location>
        <begin position="711"/>
        <end position="833"/>
    </location>
</feature>
<name>A0A2H9TLE4_9FUNG</name>
<feature type="compositionally biased region" description="Basic and acidic residues" evidence="1">
    <location>
        <begin position="883"/>
        <end position="897"/>
    </location>
</feature>
<dbReference type="AlphaFoldDB" id="A0A2H9TLE4"/>
<feature type="compositionally biased region" description="Low complexity" evidence="1">
    <location>
        <begin position="725"/>
        <end position="810"/>
    </location>
</feature>
<dbReference type="PANTHER" id="PTHR48134">
    <property type="entry name" value="GLYCOPROTEIN 96-92-RELATED-RELATED"/>
    <property type="match status" value="1"/>
</dbReference>
<protein>
    <submittedName>
        <fullName evidence="2">Myosin light chain kinase</fullName>
    </submittedName>
</protein>
<dbReference type="PANTHER" id="PTHR48134:SF2">
    <property type="entry name" value="OS04G0609100 PROTEIN"/>
    <property type="match status" value="1"/>
</dbReference>
<feature type="compositionally biased region" description="Basic and acidic residues" evidence="1">
    <location>
        <begin position="614"/>
        <end position="627"/>
    </location>
</feature>
<accession>A0A2H9TLE4</accession>
<dbReference type="STRING" id="1246581.A0A2H9TLE4"/>